<name>A0ABS2CQD9_9MICO</name>
<dbReference type="PANTHER" id="PTHR10210:SF41">
    <property type="entry name" value="RIBOSE-PHOSPHATE PYROPHOSPHOKINASE 1, CHLOROPLASTIC"/>
    <property type="match status" value="1"/>
</dbReference>
<keyword evidence="13" id="KW-1185">Reference proteome</keyword>
<comment type="catalytic activity">
    <reaction evidence="8 9">
        <text>D-ribose 5-phosphate + ATP = 5-phospho-alpha-D-ribose 1-diphosphate + AMP + H(+)</text>
        <dbReference type="Rhea" id="RHEA:15609"/>
        <dbReference type="ChEBI" id="CHEBI:15378"/>
        <dbReference type="ChEBI" id="CHEBI:30616"/>
        <dbReference type="ChEBI" id="CHEBI:58017"/>
        <dbReference type="ChEBI" id="CHEBI:78346"/>
        <dbReference type="ChEBI" id="CHEBI:456215"/>
        <dbReference type="EC" id="2.7.6.1"/>
    </reaction>
</comment>
<dbReference type="EMBL" id="JAFDVD010000021">
    <property type="protein sequence ID" value="MBM6402094.1"/>
    <property type="molecule type" value="Genomic_DNA"/>
</dbReference>
<feature type="region of interest" description="Disordered" evidence="10">
    <location>
        <begin position="1"/>
        <end position="52"/>
    </location>
</feature>
<dbReference type="Pfam" id="PF13793">
    <property type="entry name" value="Pribosyltran_N"/>
    <property type="match status" value="1"/>
</dbReference>
<evidence type="ECO:0000256" key="5">
    <source>
        <dbReference type="ARBA" id="ARBA00022777"/>
    </source>
</evidence>
<dbReference type="NCBIfam" id="TIGR01251">
    <property type="entry name" value="ribP_PPkin"/>
    <property type="match status" value="1"/>
</dbReference>
<evidence type="ECO:0000256" key="8">
    <source>
        <dbReference type="ARBA" id="ARBA00049535"/>
    </source>
</evidence>
<accession>A0ABS2CQD9</accession>
<feature type="binding site" evidence="9">
    <location>
        <position position="274"/>
    </location>
    <ligand>
        <name>D-ribose 5-phosphate</name>
        <dbReference type="ChEBI" id="CHEBI:78346"/>
    </ligand>
</feature>
<gene>
    <name evidence="9" type="primary">prs</name>
    <name evidence="12" type="ORF">JQN70_16975</name>
</gene>
<comment type="subcellular location">
    <subcellularLocation>
        <location evidence="9">Cytoplasm</location>
    </subcellularLocation>
</comment>
<evidence type="ECO:0000256" key="1">
    <source>
        <dbReference type="ARBA" id="ARBA00022679"/>
    </source>
</evidence>
<keyword evidence="3 9" id="KW-0545">Nucleotide biosynthesis</keyword>
<dbReference type="CDD" id="cd06223">
    <property type="entry name" value="PRTases_typeI"/>
    <property type="match status" value="1"/>
</dbReference>
<dbReference type="NCBIfam" id="NF002320">
    <property type="entry name" value="PRK01259.1"/>
    <property type="match status" value="1"/>
</dbReference>
<proteinExistence type="inferred from homology"/>
<evidence type="ECO:0000256" key="7">
    <source>
        <dbReference type="ARBA" id="ARBA00022842"/>
    </source>
</evidence>
<feature type="binding site" evidence="9">
    <location>
        <position position="182"/>
    </location>
    <ligand>
        <name>Mg(2+)</name>
        <dbReference type="ChEBI" id="CHEBI:18420"/>
    </ligand>
</feature>
<dbReference type="InterPro" id="IPR029099">
    <property type="entry name" value="Pribosyltran_N"/>
</dbReference>
<evidence type="ECO:0000259" key="11">
    <source>
        <dbReference type="Pfam" id="PF13793"/>
    </source>
</evidence>
<dbReference type="HAMAP" id="MF_00583_B">
    <property type="entry name" value="RibP_PPkinase_B"/>
    <property type="match status" value="1"/>
</dbReference>
<comment type="subunit">
    <text evidence="9">Homohexamer.</text>
</comment>
<dbReference type="InterPro" id="IPR000836">
    <property type="entry name" value="PRTase_dom"/>
</dbReference>
<dbReference type="GO" id="GO:0004749">
    <property type="term" value="F:ribose phosphate diphosphokinase activity"/>
    <property type="evidence" value="ECO:0007669"/>
    <property type="project" value="UniProtKB-EC"/>
</dbReference>
<dbReference type="EC" id="2.7.6.1" evidence="9"/>
<comment type="pathway">
    <text evidence="9">Metabolic intermediate biosynthesis; 5-phospho-alpha-D-ribose 1-diphosphate biosynthesis; 5-phospho-alpha-D-ribose 1-diphosphate from D-ribose 5-phosphate (route I): step 1/1.</text>
</comment>
<evidence type="ECO:0000256" key="4">
    <source>
        <dbReference type="ARBA" id="ARBA00022741"/>
    </source>
</evidence>
<comment type="cofactor">
    <cofactor evidence="9">
        <name>Mg(2+)</name>
        <dbReference type="ChEBI" id="CHEBI:18420"/>
    </cofactor>
    <text evidence="9">Binds 2 Mg(2+) ions per subunit.</text>
</comment>
<reference evidence="12" key="1">
    <citation type="submission" date="2021-02" db="EMBL/GenBank/DDBJ databases">
        <title>Phycicoccus sp. MQZ13P-5T, whole genome shotgun sequence.</title>
        <authorList>
            <person name="Tuo L."/>
        </authorList>
    </citation>
    <scope>NUCLEOTIDE SEQUENCE</scope>
    <source>
        <strain evidence="12">MQZ13P-5</strain>
    </source>
</reference>
<evidence type="ECO:0000256" key="6">
    <source>
        <dbReference type="ARBA" id="ARBA00022840"/>
    </source>
</evidence>
<organism evidence="12 13">
    <name type="scientific">Phycicoccus sonneratiae</name>
    <dbReference type="NCBI Taxonomy" id="2807628"/>
    <lineage>
        <taxon>Bacteria</taxon>
        <taxon>Bacillati</taxon>
        <taxon>Actinomycetota</taxon>
        <taxon>Actinomycetes</taxon>
        <taxon>Micrococcales</taxon>
        <taxon>Intrasporangiaceae</taxon>
        <taxon>Phycicoccus</taxon>
    </lineage>
</organism>
<keyword evidence="7 9" id="KW-0460">Magnesium</keyword>
<evidence type="ECO:0000256" key="10">
    <source>
        <dbReference type="SAM" id="MobiDB-lite"/>
    </source>
</evidence>
<dbReference type="NCBIfam" id="NF002844">
    <property type="entry name" value="PRK03092.1"/>
    <property type="match status" value="1"/>
</dbReference>
<feature type="binding site" evidence="9">
    <location>
        <position position="222"/>
    </location>
    <ligand>
        <name>Mg(2+)</name>
        <dbReference type="ChEBI" id="CHEBI:18420"/>
    </ligand>
</feature>
<dbReference type="SMART" id="SM01400">
    <property type="entry name" value="Pribosyltran_N"/>
    <property type="match status" value="1"/>
</dbReference>
<dbReference type="InterPro" id="IPR005946">
    <property type="entry name" value="Rib-P_diPkinase"/>
</dbReference>
<protein>
    <recommendedName>
        <fullName evidence="9">Ribose-phosphate pyrophosphokinase</fullName>
        <shortName evidence="9">RPPK</shortName>
        <ecNumber evidence="9">2.7.6.1</ecNumber>
    </recommendedName>
    <alternativeName>
        <fullName evidence="9">5-phospho-D-ribosyl alpha-1-diphosphate synthase</fullName>
    </alternativeName>
    <alternativeName>
        <fullName evidence="9">Phosphoribosyl diphosphate synthase</fullName>
    </alternativeName>
    <alternativeName>
        <fullName evidence="9">Phosphoribosyl pyrophosphate synthase</fullName>
        <shortName evidence="9">P-Rib-PP synthase</shortName>
        <shortName evidence="9">PRPP synthase</shortName>
        <shortName evidence="9">PRPPase</shortName>
    </alternativeName>
</protein>
<keyword evidence="2 9" id="KW-0479">Metal-binding</keyword>
<comment type="function">
    <text evidence="9">Involved in the biosynthesis of the central metabolite phospho-alpha-D-ribosyl-1-pyrophosphate (PRPP) via the transfer of pyrophosphoryl group from ATP to 1-hydroxyl of ribose-5-phosphate (Rib-5-P).</text>
</comment>
<evidence type="ECO:0000313" key="12">
    <source>
        <dbReference type="EMBL" id="MBM6402094.1"/>
    </source>
</evidence>
<keyword evidence="4 9" id="KW-0547">Nucleotide-binding</keyword>
<feature type="domain" description="Ribose-phosphate pyrophosphokinase N-terminal" evidence="11">
    <location>
        <begin position="56"/>
        <end position="172"/>
    </location>
</feature>
<dbReference type="InterPro" id="IPR037515">
    <property type="entry name" value="Rib-P_diPkinase_bac"/>
</dbReference>
<keyword evidence="6 9" id="KW-0067">ATP-binding</keyword>
<dbReference type="InterPro" id="IPR000842">
    <property type="entry name" value="PRib_PP_synth_CS"/>
</dbReference>
<dbReference type="PANTHER" id="PTHR10210">
    <property type="entry name" value="RIBOSE-PHOSPHATE DIPHOSPHOKINASE FAMILY MEMBER"/>
    <property type="match status" value="1"/>
</dbReference>
<dbReference type="Proteomes" id="UP001430172">
    <property type="component" value="Unassembled WGS sequence"/>
</dbReference>
<feature type="binding site" evidence="9">
    <location>
        <begin position="89"/>
        <end position="91"/>
    </location>
    <ligand>
        <name>ATP</name>
        <dbReference type="ChEBI" id="CHEBI:30616"/>
    </ligand>
</feature>
<dbReference type="Pfam" id="PF14572">
    <property type="entry name" value="Pribosyl_synth"/>
    <property type="match status" value="1"/>
</dbReference>
<dbReference type="SUPFAM" id="SSF53271">
    <property type="entry name" value="PRTase-like"/>
    <property type="match status" value="1"/>
</dbReference>
<feature type="binding site" evidence="9">
    <location>
        <position position="248"/>
    </location>
    <ligand>
        <name>D-ribose 5-phosphate</name>
        <dbReference type="ChEBI" id="CHEBI:78346"/>
    </ligand>
</feature>
<dbReference type="Gene3D" id="3.40.50.2020">
    <property type="match status" value="2"/>
</dbReference>
<evidence type="ECO:0000313" key="13">
    <source>
        <dbReference type="Proteomes" id="UP001430172"/>
    </source>
</evidence>
<dbReference type="PROSITE" id="PS00114">
    <property type="entry name" value="PRPP_SYNTHASE"/>
    <property type="match status" value="1"/>
</dbReference>
<feature type="binding site" evidence="9">
    <location>
        <begin position="278"/>
        <end position="282"/>
    </location>
    <ligand>
        <name>D-ribose 5-phosphate</name>
        <dbReference type="ChEBI" id="CHEBI:78346"/>
    </ligand>
</feature>
<feature type="active site" evidence="9">
    <location>
        <position position="246"/>
    </location>
</feature>
<comment type="similarity">
    <text evidence="9">Belongs to the ribose-phosphate pyrophosphokinase family. Class I subfamily.</text>
</comment>
<evidence type="ECO:0000256" key="2">
    <source>
        <dbReference type="ARBA" id="ARBA00022723"/>
    </source>
</evidence>
<feature type="binding site" evidence="9">
    <location>
        <begin position="148"/>
        <end position="149"/>
    </location>
    <ligand>
        <name>ATP</name>
        <dbReference type="ChEBI" id="CHEBI:30616"/>
    </ligand>
</feature>
<keyword evidence="1 9" id="KW-0808">Transferase</keyword>
<comment type="caution">
    <text evidence="12">The sequence shown here is derived from an EMBL/GenBank/DDBJ whole genome shotgun (WGS) entry which is preliminary data.</text>
</comment>
<feature type="compositionally biased region" description="Basic residues" evidence="10">
    <location>
        <begin position="1"/>
        <end position="25"/>
    </location>
</feature>
<evidence type="ECO:0000256" key="3">
    <source>
        <dbReference type="ARBA" id="ARBA00022727"/>
    </source>
</evidence>
<sequence>MGRARPRRHPHRGGRRAGPRRPAEHRHRDDPGGPHPVSKDNRPPSANIRKRPKKQLMVFSGRANPGLAQEVAAQLGTELVPTSAYDFANGEIYVRFEESVRGSDAFVIQSHTNPINEAIMEHLLMVDALKRASAKRITVVMPFYGYARQDKKHRGREPISARLVADMFRTAGADRLICVDLHTDQIQGFFDGPVDHLMAIPVLSEYVARKYGDEDLAVVSPDAGRIKVAEQWSKRLGGAPLAFIHKTRDINRPNEMVANRVVGDVRGRVCVLVDDMIDTGGTITKAADALKADGAKDVVIAATHAILSEPAVERLEACSAREVIVTNTLPIAPEKEFEGLTTLSIAPLISAAVKEVFEDGSVTSLFGGRA</sequence>
<keyword evidence="9" id="KW-0963">Cytoplasm</keyword>
<keyword evidence="5 9" id="KW-0418">Kinase</keyword>
<evidence type="ECO:0000256" key="9">
    <source>
        <dbReference type="HAMAP-Rule" id="MF_00583"/>
    </source>
</evidence>
<feature type="compositionally biased region" description="Basic and acidic residues" evidence="10">
    <location>
        <begin position="26"/>
        <end position="42"/>
    </location>
</feature>
<dbReference type="InterPro" id="IPR029057">
    <property type="entry name" value="PRTase-like"/>
</dbReference>